<feature type="compositionally biased region" description="Low complexity" evidence="3">
    <location>
        <begin position="391"/>
        <end position="411"/>
    </location>
</feature>
<dbReference type="PROSITE" id="PS00463">
    <property type="entry name" value="ZN2_CY6_FUNGAL_1"/>
    <property type="match status" value="1"/>
</dbReference>
<evidence type="ECO:0000313" key="6">
    <source>
        <dbReference type="Proteomes" id="UP000193467"/>
    </source>
</evidence>
<proteinExistence type="predicted"/>
<comment type="caution">
    <text evidence="5">The sequence shown here is derived from an EMBL/GenBank/DDBJ whole genome shotgun (WGS) entry which is preliminary data.</text>
</comment>
<keyword evidence="2" id="KW-0539">Nucleus</keyword>
<dbReference type="Pfam" id="PF00172">
    <property type="entry name" value="Zn_clus"/>
    <property type="match status" value="1"/>
</dbReference>
<dbReference type="Proteomes" id="UP000193467">
    <property type="component" value="Unassembled WGS sequence"/>
</dbReference>
<dbReference type="AlphaFoldDB" id="A0A1Y2DB86"/>
<dbReference type="InterPro" id="IPR007219">
    <property type="entry name" value="XnlR_reg_dom"/>
</dbReference>
<evidence type="ECO:0000259" key="4">
    <source>
        <dbReference type="PROSITE" id="PS50048"/>
    </source>
</evidence>
<reference evidence="5 6" key="1">
    <citation type="submission" date="2016-07" db="EMBL/GenBank/DDBJ databases">
        <title>Pervasive Adenine N6-methylation of Active Genes in Fungi.</title>
        <authorList>
            <consortium name="DOE Joint Genome Institute"/>
            <person name="Mondo S.J."/>
            <person name="Dannebaum R.O."/>
            <person name="Kuo R.C."/>
            <person name="Labutti K."/>
            <person name="Haridas S."/>
            <person name="Kuo A."/>
            <person name="Salamov A."/>
            <person name="Ahrendt S.R."/>
            <person name="Lipzen A."/>
            <person name="Sullivan W."/>
            <person name="Andreopoulos W.B."/>
            <person name="Clum A."/>
            <person name="Lindquist E."/>
            <person name="Daum C."/>
            <person name="Ramamoorthy G.K."/>
            <person name="Gryganskyi A."/>
            <person name="Culley D."/>
            <person name="Magnuson J.K."/>
            <person name="James T.Y."/>
            <person name="O'Malley M.A."/>
            <person name="Stajich J.E."/>
            <person name="Spatafora J.W."/>
            <person name="Visel A."/>
            <person name="Grigoriev I.V."/>
        </authorList>
    </citation>
    <scope>NUCLEOTIDE SEQUENCE [LARGE SCALE GENOMIC DNA]</scope>
    <source>
        <strain evidence="5 6">62-1032</strain>
    </source>
</reference>
<feature type="region of interest" description="Disordered" evidence="3">
    <location>
        <begin position="375"/>
        <end position="420"/>
    </location>
</feature>
<keyword evidence="1" id="KW-0479">Metal-binding</keyword>
<dbReference type="CDD" id="cd12148">
    <property type="entry name" value="fungal_TF_MHR"/>
    <property type="match status" value="1"/>
</dbReference>
<evidence type="ECO:0000313" key="5">
    <source>
        <dbReference type="EMBL" id="ORY56531.1"/>
    </source>
</evidence>
<gene>
    <name evidence="5" type="ORF">BCR35DRAFT_213065</name>
</gene>
<evidence type="ECO:0000256" key="1">
    <source>
        <dbReference type="ARBA" id="ARBA00022723"/>
    </source>
</evidence>
<dbReference type="GO" id="GO:0006351">
    <property type="term" value="P:DNA-templated transcription"/>
    <property type="evidence" value="ECO:0007669"/>
    <property type="project" value="InterPro"/>
</dbReference>
<accession>A0A1Y2DB86</accession>
<sequence length="420" mass="45749">MASNSPPNGLAEKQWRMSSRTGPACQACRKRKTRCALSTAPEGGACEYCDSAEIACSFAPKLLGPPKTYVESLELRLQVTQNLLRNLSTSAGVDLVALANRSATEPAGASQEVQQAIEALRLREGSVKPSASENLQLPPLPPLNPNRTHLQGVYDDRFAGKTAPHSFVNEILHDYVDGVQITAAGEQQSLVDHLIAGSPDRPTTFNFPLPPAEILQLFVDLFFSHFNGQLPLLHRPSFERALFAGLADSDASFRTLLFTVLAIGARWLDDPQAQRDWTPKALFISSCSLFNIRVFSSACPTLYDLQASALVVVHLLGAESSPCAWSAAGIGLRKLVDVGAHLETSEKWTRSPLEDQLRKRAFHLLYVLDRELSASCPPPSVGRSRSKTRISTSATLSPSRTTPSTSGTAPRWNDLRPRRA</sequence>
<dbReference type="InterPro" id="IPR036864">
    <property type="entry name" value="Zn2-C6_fun-type_DNA-bd_sf"/>
</dbReference>
<name>A0A1Y2DB86_9BASI</name>
<dbReference type="SUPFAM" id="SSF57701">
    <property type="entry name" value="Zn2/Cys6 DNA-binding domain"/>
    <property type="match status" value="1"/>
</dbReference>
<dbReference type="STRING" id="106004.A0A1Y2DB86"/>
<dbReference type="OrthoDB" id="4456959at2759"/>
<evidence type="ECO:0000256" key="2">
    <source>
        <dbReference type="ARBA" id="ARBA00023242"/>
    </source>
</evidence>
<dbReference type="Gene3D" id="4.10.240.10">
    <property type="entry name" value="Zn(2)-C6 fungal-type DNA-binding domain"/>
    <property type="match status" value="1"/>
</dbReference>
<evidence type="ECO:0000256" key="3">
    <source>
        <dbReference type="SAM" id="MobiDB-lite"/>
    </source>
</evidence>
<dbReference type="EMBL" id="MCGR01000085">
    <property type="protein sequence ID" value="ORY56531.1"/>
    <property type="molecule type" value="Genomic_DNA"/>
</dbReference>
<dbReference type="PANTHER" id="PTHR46910">
    <property type="entry name" value="TRANSCRIPTION FACTOR PDR1"/>
    <property type="match status" value="1"/>
</dbReference>
<dbReference type="SMART" id="SM00066">
    <property type="entry name" value="GAL4"/>
    <property type="match status" value="1"/>
</dbReference>
<dbReference type="GO" id="GO:0000981">
    <property type="term" value="F:DNA-binding transcription factor activity, RNA polymerase II-specific"/>
    <property type="evidence" value="ECO:0007669"/>
    <property type="project" value="InterPro"/>
</dbReference>
<dbReference type="Pfam" id="PF04082">
    <property type="entry name" value="Fungal_trans"/>
    <property type="match status" value="1"/>
</dbReference>
<organism evidence="5 6">
    <name type="scientific">Leucosporidium creatinivorum</name>
    <dbReference type="NCBI Taxonomy" id="106004"/>
    <lineage>
        <taxon>Eukaryota</taxon>
        <taxon>Fungi</taxon>
        <taxon>Dikarya</taxon>
        <taxon>Basidiomycota</taxon>
        <taxon>Pucciniomycotina</taxon>
        <taxon>Microbotryomycetes</taxon>
        <taxon>Leucosporidiales</taxon>
        <taxon>Leucosporidium</taxon>
    </lineage>
</organism>
<feature type="domain" description="Zn(2)-C6 fungal-type" evidence="4">
    <location>
        <begin position="24"/>
        <end position="58"/>
    </location>
</feature>
<dbReference type="InterPro" id="IPR001138">
    <property type="entry name" value="Zn2Cys6_DnaBD"/>
</dbReference>
<keyword evidence="6" id="KW-1185">Reference proteome</keyword>
<dbReference type="InParanoid" id="A0A1Y2DB86"/>
<dbReference type="GO" id="GO:0008270">
    <property type="term" value="F:zinc ion binding"/>
    <property type="evidence" value="ECO:0007669"/>
    <property type="project" value="InterPro"/>
</dbReference>
<dbReference type="CDD" id="cd00067">
    <property type="entry name" value="GAL4"/>
    <property type="match status" value="1"/>
</dbReference>
<dbReference type="GO" id="GO:0003677">
    <property type="term" value="F:DNA binding"/>
    <property type="evidence" value="ECO:0007669"/>
    <property type="project" value="InterPro"/>
</dbReference>
<dbReference type="PANTHER" id="PTHR46910:SF1">
    <property type="entry name" value="MISCELLANEOUS ZN(II)2CYS6 TRANSCRIPTION FACTOR (EUROFUNG)-RELATED"/>
    <property type="match status" value="1"/>
</dbReference>
<dbReference type="InterPro" id="IPR050987">
    <property type="entry name" value="AtrR-like"/>
</dbReference>
<dbReference type="PROSITE" id="PS50048">
    <property type="entry name" value="ZN2_CY6_FUNGAL_2"/>
    <property type="match status" value="1"/>
</dbReference>
<protein>
    <submittedName>
        <fullName evidence="5">Fungal-specific transcription factor domain-domain-containing protein</fullName>
    </submittedName>
</protein>